<dbReference type="EMBL" id="NIZT01000005">
    <property type="protein sequence ID" value="RBQ24328.1"/>
    <property type="molecule type" value="Genomic_DNA"/>
</dbReference>
<dbReference type="Pfam" id="PF02593">
    <property type="entry name" value="DUF166"/>
    <property type="match status" value="1"/>
</dbReference>
<dbReference type="AlphaFoldDB" id="A0A366MDK1"/>
<sequence length="317" mass="34900">MRIFILSSGEYGSKIVNGIATYGFASNIVGIHEFPSKDDLPEFIDDVSSYIPENIPESDLIIAVGLFGDINMVIPDVVKESGAKSVIAPIYHPQQLPLGLQNEIKTELDSKLDEKITIIFPKPFCGLTPIGDEFIDKFTEKFGKPEFEIKTDSESREIEGNNNITFINVLRGAPCGSTWFIVENINGISVKDAEFEANNKLHNFPCVASMANDNITGDTILHLASYKTKEAIKRALGYTWKVAQIDQETCEGYAECDNACLNSCPNVLTGVETIEYNDEGKAMIDPASCGVCEICVHECPNGAIEIYEEKIPIKKVN</sequence>
<keyword evidence="3" id="KW-1185">Reference proteome</keyword>
<feature type="domain" description="4Fe-4S ferredoxin-type" evidence="1">
    <location>
        <begin position="241"/>
        <end position="273"/>
    </location>
</feature>
<dbReference type="EC" id="2.1.1.-" evidence="2"/>
<organism evidence="2 3">
    <name type="scientific">Candidatus Methanobinarius endosymbioticus</name>
    <dbReference type="NCBI Taxonomy" id="2006182"/>
    <lineage>
        <taxon>Archaea</taxon>
        <taxon>Methanobacteriati</taxon>
        <taxon>Methanobacteriota</taxon>
        <taxon>Methanomada group</taxon>
        <taxon>Methanobacteria</taxon>
        <taxon>Methanobacteriales</taxon>
        <taxon>Methanobacteriaceae</taxon>
        <taxon>Candidatus Methanobinarius</taxon>
    </lineage>
</organism>
<dbReference type="InterPro" id="IPR017896">
    <property type="entry name" value="4Fe4S_Fe-S-bd"/>
</dbReference>
<accession>A0A366MDK1</accession>
<dbReference type="Proteomes" id="UP000253099">
    <property type="component" value="Unassembled WGS sequence"/>
</dbReference>
<evidence type="ECO:0000313" key="2">
    <source>
        <dbReference type="EMBL" id="RBQ24328.1"/>
    </source>
</evidence>
<dbReference type="InterPro" id="IPR003745">
    <property type="entry name" value="DUF166"/>
</dbReference>
<keyword evidence="2" id="KW-0808">Transferase</keyword>
<evidence type="ECO:0000259" key="1">
    <source>
        <dbReference type="PROSITE" id="PS51379"/>
    </source>
</evidence>
<proteinExistence type="predicted"/>
<reference evidence="2 3" key="1">
    <citation type="submission" date="2018-06" db="EMBL/GenBank/DDBJ databases">
        <title>Genomic insight into two independent archaeal endosymbiosis events.</title>
        <authorList>
            <person name="Lind A.E."/>
            <person name="Lewis W.H."/>
            <person name="Spang A."/>
            <person name="Guy L."/>
            <person name="Embley M.T."/>
            <person name="Ettema T.J.G."/>
        </authorList>
    </citation>
    <scope>NUCLEOTIDE SEQUENCE [LARGE SCALE GENOMIC DNA]</scope>
    <source>
        <strain evidence="2">NOE</strain>
    </source>
</reference>
<keyword evidence="2" id="KW-0489">Methyltransferase</keyword>
<dbReference type="PROSITE" id="PS00198">
    <property type="entry name" value="4FE4S_FER_1"/>
    <property type="match status" value="1"/>
</dbReference>
<dbReference type="SUPFAM" id="SSF54862">
    <property type="entry name" value="4Fe-4S ferredoxins"/>
    <property type="match status" value="1"/>
</dbReference>
<name>A0A366MDK1_9EURY</name>
<comment type="caution">
    <text evidence="2">The sequence shown here is derived from an EMBL/GenBank/DDBJ whole genome shotgun (WGS) entry which is preliminary data.</text>
</comment>
<dbReference type="GO" id="GO:0008168">
    <property type="term" value="F:methyltransferase activity"/>
    <property type="evidence" value="ECO:0007669"/>
    <property type="project" value="UniProtKB-KW"/>
</dbReference>
<dbReference type="GO" id="GO:0016491">
    <property type="term" value="F:oxidoreductase activity"/>
    <property type="evidence" value="ECO:0007669"/>
    <property type="project" value="UniProtKB-ARBA"/>
</dbReference>
<dbReference type="Gene3D" id="3.30.70.20">
    <property type="match status" value="1"/>
</dbReference>
<evidence type="ECO:0000313" key="3">
    <source>
        <dbReference type="Proteomes" id="UP000253099"/>
    </source>
</evidence>
<protein>
    <submittedName>
        <fullName evidence="2">Thymidylate synthase</fullName>
        <ecNumber evidence="2">2.1.1.-</ecNumber>
    </submittedName>
</protein>
<dbReference type="PROSITE" id="PS51379">
    <property type="entry name" value="4FE4S_FER_2"/>
    <property type="match status" value="2"/>
</dbReference>
<feature type="domain" description="4Fe-4S ferredoxin-type" evidence="1">
    <location>
        <begin position="280"/>
        <end position="309"/>
    </location>
</feature>
<dbReference type="GO" id="GO:0032259">
    <property type="term" value="P:methylation"/>
    <property type="evidence" value="ECO:0007669"/>
    <property type="project" value="UniProtKB-KW"/>
</dbReference>
<gene>
    <name evidence="2" type="ORF">ALNOE001_02480</name>
</gene>
<dbReference type="InterPro" id="IPR017900">
    <property type="entry name" value="4Fe4S_Fe_S_CS"/>
</dbReference>